<feature type="region of interest" description="Disordered" evidence="1">
    <location>
        <begin position="268"/>
        <end position="351"/>
    </location>
</feature>
<dbReference type="Pfam" id="PF10604">
    <property type="entry name" value="Polyketide_cyc2"/>
    <property type="match status" value="1"/>
</dbReference>
<dbReference type="AlphaFoldDB" id="A0AAV1IEI0"/>
<organism evidence="2 3">
    <name type="scientific">Coccomyxa viridis</name>
    <dbReference type="NCBI Taxonomy" id="1274662"/>
    <lineage>
        <taxon>Eukaryota</taxon>
        <taxon>Viridiplantae</taxon>
        <taxon>Chlorophyta</taxon>
        <taxon>core chlorophytes</taxon>
        <taxon>Trebouxiophyceae</taxon>
        <taxon>Trebouxiophyceae incertae sedis</taxon>
        <taxon>Coccomyxaceae</taxon>
        <taxon>Coccomyxa</taxon>
    </lineage>
</organism>
<dbReference type="Gene3D" id="3.30.530.20">
    <property type="match status" value="1"/>
</dbReference>
<dbReference type="SUPFAM" id="SSF55961">
    <property type="entry name" value="Bet v1-like"/>
    <property type="match status" value="1"/>
</dbReference>
<dbReference type="InterPro" id="IPR023393">
    <property type="entry name" value="START-like_dom_sf"/>
</dbReference>
<feature type="compositionally biased region" description="Polar residues" evidence="1">
    <location>
        <begin position="268"/>
        <end position="278"/>
    </location>
</feature>
<name>A0AAV1IEI0_9CHLO</name>
<evidence type="ECO:0000313" key="2">
    <source>
        <dbReference type="EMBL" id="CAK0784414.1"/>
    </source>
</evidence>
<comment type="caution">
    <text evidence="2">The sequence shown here is derived from an EMBL/GenBank/DDBJ whole genome shotgun (WGS) entry which is preliminary data.</text>
</comment>
<keyword evidence="3" id="KW-1185">Reference proteome</keyword>
<protein>
    <recommendedName>
        <fullName evidence="4">SRPBCC family protein</fullName>
    </recommendedName>
</protein>
<dbReference type="CDD" id="cd07821">
    <property type="entry name" value="PYR_PYL_RCAR_like"/>
    <property type="match status" value="1"/>
</dbReference>
<gene>
    <name evidence="2" type="ORF">CVIRNUC_007618</name>
</gene>
<sequence>MAERHKRIVSYNGATYGRVSVHLSMVISAPVQKAWKVAAQFGNMAQWLGTVDGHQIHTQLLGGHLVDHIGAVRVVSIADKRIVEKLTVLDSQTMTMAWHIISHPLAINPFPASYLNCRTGFTIASVTIPGNQAFMDWKLTMLTELHAMDNMKAILGGMMRVGMLNIQKHFTRSELPPMQKKLLRLPNAPPILPPIAEGLHPPQNMPAIGSAFPRTAAPETSLDAVFMSAPLERQSMFNADSITNAATYMEMTVPLLHEAEAAGSHLFGQTDSQSSQAQCGAVSEHKAKVAHHRRSGPGASAKAQADAEPRPDSESMLRKDSAESAASSGSGGRVARRSASGGENSGSSSAAWQGAASLFMARSASQPLN</sequence>
<dbReference type="InterPro" id="IPR019587">
    <property type="entry name" value="Polyketide_cyclase/dehydratase"/>
</dbReference>
<reference evidence="2 3" key="1">
    <citation type="submission" date="2023-10" db="EMBL/GenBank/DDBJ databases">
        <authorList>
            <person name="Maclean D."/>
            <person name="Macfadyen A."/>
        </authorList>
    </citation>
    <scope>NUCLEOTIDE SEQUENCE [LARGE SCALE GENOMIC DNA]</scope>
</reference>
<evidence type="ECO:0000313" key="3">
    <source>
        <dbReference type="Proteomes" id="UP001314263"/>
    </source>
</evidence>
<accession>A0AAV1IEI0</accession>
<feature type="compositionally biased region" description="Low complexity" evidence="1">
    <location>
        <begin position="337"/>
        <end position="351"/>
    </location>
</feature>
<dbReference type="EMBL" id="CAUYUE010000010">
    <property type="protein sequence ID" value="CAK0784414.1"/>
    <property type="molecule type" value="Genomic_DNA"/>
</dbReference>
<feature type="compositionally biased region" description="Basic and acidic residues" evidence="1">
    <location>
        <begin position="305"/>
        <end position="322"/>
    </location>
</feature>
<proteinExistence type="predicted"/>
<evidence type="ECO:0008006" key="4">
    <source>
        <dbReference type="Google" id="ProtNLM"/>
    </source>
</evidence>
<dbReference type="Proteomes" id="UP001314263">
    <property type="component" value="Unassembled WGS sequence"/>
</dbReference>
<evidence type="ECO:0000256" key="1">
    <source>
        <dbReference type="SAM" id="MobiDB-lite"/>
    </source>
</evidence>